<dbReference type="AlphaFoldDB" id="A0A4R7V3N6"/>
<keyword evidence="1" id="KW-1133">Transmembrane helix</keyword>
<feature type="transmembrane region" description="Helical" evidence="1">
    <location>
        <begin position="29"/>
        <end position="48"/>
    </location>
</feature>
<accession>A0A4R7V3N6</accession>
<comment type="caution">
    <text evidence="2">The sequence shown here is derived from an EMBL/GenBank/DDBJ whole genome shotgun (WGS) entry which is preliminary data.</text>
</comment>
<protein>
    <recommendedName>
        <fullName evidence="4">Fatty acid desaturase</fullName>
    </recommendedName>
</protein>
<gene>
    <name evidence="2" type="ORF">EDF87_111118</name>
</gene>
<keyword evidence="1" id="KW-0812">Transmembrane</keyword>
<evidence type="ECO:0000256" key="1">
    <source>
        <dbReference type="SAM" id="Phobius"/>
    </source>
</evidence>
<evidence type="ECO:0000313" key="2">
    <source>
        <dbReference type="EMBL" id="TDV44013.1"/>
    </source>
</evidence>
<name>A0A4R7V3N6_9PSED</name>
<proteinExistence type="predicted"/>
<evidence type="ECO:0008006" key="4">
    <source>
        <dbReference type="Google" id="ProtNLM"/>
    </source>
</evidence>
<sequence>MPHYFDAAHRQQVETLCQRFTARTEWPTWLLLIGVYGGWFAIVLNSHWLGRAVSTLLLIPLLFL</sequence>
<dbReference type="EMBL" id="SOCQ01000011">
    <property type="protein sequence ID" value="TDV44013.1"/>
    <property type="molecule type" value="Genomic_DNA"/>
</dbReference>
<keyword evidence="1" id="KW-0472">Membrane</keyword>
<organism evidence="2 3">
    <name type="scientific">Pseudomonas helmanticensis</name>
    <dbReference type="NCBI Taxonomy" id="1471381"/>
    <lineage>
        <taxon>Bacteria</taxon>
        <taxon>Pseudomonadati</taxon>
        <taxon>Pseudomonadota</taxon>
        <taxon>Gammaproteobacteria</taxon>
        <taxon>Pseudomonadales</taxon>
        <taxon>Pseudomonadaceae</taxon>
        <taxon>Pseudomonas</taxon>
    </lineage>
</organism>
<dbReference type="Proteomes" id="UP000295804">
    <property type="component" value="Unassembled WGS sequence"/>
</dbReference>
<reference evidence="2 3" key="1">
    <citation type="submission" date="2019-03" db="EMBL/GenBank/DDBJ databases">
        <title>Genomic analyses of the natural microbiome of Caenorhabditis elegans.</title>
        <authorList>
            <person name="Samuel B."/>
        </authorList>
    </citation>
    <scope>NUCLEOTIDE SEQUENCE [LARGE SCALE GENOMIC DNA]</scope>
    <source>
        <strain evidence="2 3">BIGb0525</strain>
    </source>
</reference>
<evidence type="ECO:0000313" key="3">
    <source>
        <dbReference type="Proteomes" id="UP000295804"/>
    </source>
</evidence>